<comment type="subcellular location">
    <subcellularLocation>
        <location evidence="1">Membrane</location>
        <topology evidence="1">Multi-pass membrane protein</topology>
    </subcellularLocation>
</comment>
<feature type="domain" description="G-protein coupled receptors family 1 profile" evidence="10">
    <location>
        <begin position="98"/>
        <end position="445"/>
    </location>
</feature>
<evidence type="ECO:0000256" key="2">
    <source>
        <dbReference type="ARBA" id="ARBA00022692"/>
    </source>
</evidence>
<evidence type="ECO:0000256" key="6">
    <source>
        <dbReference type="ARBA" id="ARBA00023170"/>
    </source>
</evidence>
<feature type="transmembrane region" description="Helical" evidence="9">
    <location>
        <begin position="203"/>
        <end position="223"/>
    </location>
</feature>
<evidence type="ECO:0000256" key="7">
    <source>
        <dbReference type="ARBA" id="ARBA00023224"/>
    </source>
</evidence>
<dbReference type="PANTHER" id="PTHR24243:SF208">
    <property type="entry name" value="PYROKININ-1 RECEPTOR"/>
    <property type="match status" value="1"/>
</dbReference>
<dbReference type="Proteomes" id="UP000762676">
    <property type="component" value="Unassembled WGS sequence"/>
</dbReference>
<evidence type="ECO:0000256" key="4">
    <source>
        <dbReference type="ARBA" id="ARBA00023040"/>
    </source>
</evidence>
<evidence type="ECO:0000256" key="3">
    <source>
        <dbReference type="ARBA" id="ARBA00022989"/>
    </source>
</evidence>
<reference evidence="11 12" key="1">
    <citation type="journal article" date="2021" name="Elife">
        <title>Chloroplast acquisition without the gene transfer in kleptoplastic sea slugs, Plakobranchus ocellatus.</title>
        <authorList>
            <person name="Maeda T."/>
            <person name="Takahashi S."/>
            <person name="Yoshida T."/>
            <person name="Shimamura S."/>
            <person name="Takaki Y."/>
            <person name="Nagai Y."/>
            <person name="Toyoda A."/>
            <person name="Suzuki Y."/>
            <person name="Arimoto A."/>
            <person name="Ishii H."/>
            <person name="Satoh N."/>
            <person name="Nishiyama T."/>
            <person name="Hasebe M."/>
            <person name="Maruyama T."/>
            <person name="Minagawa J."/>
            <person name="Obokata J."/>
            <person name="Shigenobu S."/>
        </authorList>
    </citation>
    <scope>NUCLEOTIDE SEQUENCE [LARGE SCALE GENOMIC DNA]</scope>
</reference>
<keyword evidence="3 9" id="KW-1133">Transmembrane helix</keyword>
<comment type="caution">
    <text evidence="11">The sequence shown here is derived from an EMBL/GenBank/DDBJ whole genome shotgun (WGS) entry which is preliminary data.</text>
</comment>
<evidence type="ECO:0000259" key="10">
    <source>
        <dbReference type="PROSITE" id="PS50262"/>
    </source>
</evidence>
<dbReference type="PRINTS" id="PR00237">
    <property type="entry name" value="GPCRRHODOPSN"/>
</dbReference>
<keyword evidence="6 11" id="KW-0675">Receptor</keyword>
<feature type="transmembrane region" description="Helical" evidence="9">
    <location>
        <begin position="424"/>
        <end position="448"/>
    </location>
</feature>
<evidence type="ECO:0000256" key="5">
    <source>
        <dbReference type="ARBA" id="ARBA00023136"/>
    </source>
</evidence>
<evidence type="ECO:0000256" key="9">
    <source>
        <dbReference type="SAM" id="Phobius"/>
    </source>
</evidence>
<feature type="transmembrane region" description="Helical" evidence="9">
    <location>
        <begin position="283"/>
        <end position="308"/>
    </location>
</feature>
<dbReference type="SUPFAM" id="SSF81321">
    <property type="entry name" value="Family A G protein-coupled receptor-like"/>
    <property type="match status" value="1"/>
</dbReference>
<dbReference type="GO" id="GO:0016020">
    <property type="term" value="C:membrane"/>
    <property type="evidence" value="ECO:0007669"/>
    <property type="project" value="UniProtKB-SubCell"/>
</dbReference>
<dbReference type="GO" id="GO:0004930">
    <property type="term" value="F:G protein-coupled receptor activity"/>
    <property type="evidence" value="ECO:0007669"/>
    <property type="project" value="UniProtKB-KW"/>
</dbReference>
<evidence type="ECO:0000313" key="12">
    <source>
        <dbReference type="Proteomes" id="UP000762676"/>
    </source>
</evidence>
<feature type="transmembrane region" description="Helical" evidence="9">
    <location>
        <begin position="127"/>
        <end position="146"/>
    </location>
</feature>
<keyword evidence="2 9" id="KW-0812">Transmembrane</keyword>
<feature type="transmembrane region" description="Helical" evidence="9">
    <location>
        <begin position="320"/>
        <end position="341"/>
    </location>
</feature>
<keyword evidence="4" id="KW-0297">G-protein coupled receptor</keyword>
<dbReference type="PROSITE" id="PS50262">
    <property type="entry name" value="G_PROTEIN_RECEP_F1_2"/>
    <property type="match status" value="1"/>
</dbReference>
<dbReference type="InterPro" id="IPR017452">
    <property type="entry name" value="GPCR_Rhodpsn_7TM"/>
</dbReference>
<evidence type="ECO:0000256" key="8">
    <source>
        <dbReference type="SAM" id="MobiDB-lite"/>
    </source>
</evidence>
<protein>
    <submittedName>
        <fullName evidence="11">Chemosensory receptor A</fullName>
    </submittedName>
</protein>
<sequence length="524" mass="57947">MSLLDNILTTAMDCHTHLNCVSTSASEFTTPGGSSLFSSSYPMKTLESEMAKLPGLSLVEFHEDPGPKPLMSNWQKKIVDIYLIIVFGTILCTFGIVSNIVNLVVYTRQKNKDTVSLSLTYLSVSDLGVLVGSLFSCLCYATFRIDRRTPVDAMSLQYVIGAQVRHMFINISLLTTVFVSVERCLCVVMPLKVKFLVGPRRTHAANILFYVFIFATYIPDFISKRLEWKHDPRTNTTRLMMSLAKNRKVKLVAHRLWCGLRIGCLNCQVVVVVVVVATAEAVVVAAVVVAVVVVVAAVVVAVVVVVVVTMEHIKDSINHIMLPFVGQIIVTGATILMVSALHASSRFRHKTKTELSTMKSTDTSGKTQSSSWRQMNVRDKRVVKMVTVISSIFIICNLPMVVGMSCRRAFPEFKINGFYHNVHLTVFAVVYLASSISASVNTFVYYIGSSKFKQSFHQVFCRGRGGDSSERNRQRKGSDENGDGISGKRARREAKLYCSSGSNSMSVEDTTMTTAVGELGRKCF</sequence>
<keyword evidence="5 9" id="KW-0472">Membrane</keyword>
<dbReference type="InterPro" id="IPR000276">
    <property type="entry name" value="GPCR_Rhodpsn"/>
</dbReference>
<evidence type="ECO:0000313" key="11">
    <source>
        <dbReference type="EMBL" id="GFR67259.1"/>
    </source>
</evidence>
<dbReference type="PANTHER" id="PTHR24243">
    <property type="entry name" value="G-PROTEIN COUPLED RECEPTOR"/>
    <property type="match status" value="1"/>
</dbReference>
<feature type="region of interest" description="Disordered" evidence="8">
    <location>
        <begin position="463"/>
        <end position="489"/>
    </location>
</feature>
<accession>A0AAV4F1V5</accession>
<dbReference type="AlphaFoldDB" id="A0AAV4F1V5"/>
<name>A0AAV4F1V5_9GAST</name>
<keyword evidence="7" id="KW-0807">Transducer</keyword>
<dbReference type="Gene3D" id="1.20.1070.10">
    <property type="entry name" value="Rhodopsin 7-helix transmembrane proteins"/>
    <property type="match status" value="1"/>
</dbReference>
<feature type="compositionally biased region" description="Basic and acidic residues" evidence="8">
    <location>
        <begin position="464"/>
        <end position="479"/>
    </location>
</feature>
<evidence type="ECO:0000256" key="1">
    <source>
        <dbReference type="ARBA" id="ARBA00004141"/>
    </source>
</evidence>
<dbReference type="EMBL" id="BMAT01007591">
    <property type="protein sequence ID" value="GFR67259.1"/>
    <property type="molecule type" value="Genomic_DNA"/>
</dbReference>
<keyword evidence="12" id="KW-1185">Reference proteome</keyword>
<proteinExistence type="predicted"/>
<gene>
    <name evidence="11" type="ORF">ElyMa_003701500</name>
</gene>
<feature type="transmembrane region" description="Helical" evidence="9">
    <location>
        <begin position="256"/>
        <end position="277"/>
    </location>
</feature>
<organism evidence="11 12">
    <name type="scientific">Elysia marginata</name>
    <dbReference type="NCBI Taxonomy" id="1093978"/>
    <lineage>
        <taxon>Eukaryota</taxon>
        <taxon>Metazoa</taxon>
        <taxon>Spiralia</taxon>
        <taxon>Lophotrochozoa</taxon>
        <taxon>Mollusca</taxon>
        <taxon>Gastropoda</taxon>
        <taxon>Heterobranchia</taxon>
        <taxon>Euthyneura</taxon>
        <taxon>Panpulmonata</taxon>
        <taxon>Sacoglossa</taxon>
        <taxon>Placobranchoidea</taxon>
        <taxon>Plakobranchidae</taxon>
        <taxon>Elysia</taxon>
    </lineage>
</organism>
<feature type="transmembrane region" description="Helical" evidence="9">
    <location>
        <begin position="382"/>
        <end position="403"/>
    </location>
</feature>
<feature type="transmembrane region" description="Helical" evidence="9">
    <location>
        <begin position="81"/>
        <end position="107"/>
    </location>
</feature>